<keyword evidence="1" id="KW-0732">Signal</keyword>
<gene>
    <name evidence="3" type="ORF">LNL84_05385</name>
</gene>
<dbReference type="EMBL" id="JAJNNZ010000003">
    <property type="protein sequence ID" value="MCJ2376264.1"/>
    <property type="molecule type" value="Genomic_DNA"/>
</dbReference>
<name>A0A9X1W9R5_9VIBR</name>
<comment type="caution">
    <text evidence="3">The sequence shown here is derived from an EMBL/GenBank/DDBJ whole genome shotgun (WGS) entry which is preliminary data.</text>
</comment>
<dbReference type="PROSITE" id="PS50206">
    <property type="entry name" value="RHODANESE_3"/>
    <property type="match status" value="1"/>
</dbReference>
<proteinExistence type="predicted"/>
<dbReference type="Proteomes" id="UP001139488">
    <property type="component" value="Unassembled WGS sequence"/>
</dbReference>
<dbReference type="PANTHER" id="PTHR43031">
    <property type="entry name" value="FAD-DEPENDENT OXIDOREDUCTASE"/>
    <property type="match status" value="1"/>
</dbReference>
<reference evidence="3" key="1">
    <citation type="submission" date="2021-11" db="EMBL/GenBank/DDBJ databases">
        <title>Vibrio ZSDE26 sp. nov. and Vibrio ZSDZ34 sp. nov., isolated from coastal seawater in Qingdao.</title>
        <authorList>
            <person name="Zhang P."/>
        </authorList>
    </citation>
    <scope>NUCLEOTIDE SEQUENCE</scope>
    <source>
        <strain evidence="3">ZSDZ34</strain>
    </source>
</reference>
<evidence type="ECO:0000259" key="2">
    <source>
        <dbReference type="PROSITE" id="PS50206"/>
    </source>
</evidence>
<dbReference type="Pfam" id="PF00581">
    <property type="entry name" value="Rhodanese"/>
    <property type="match status" value="1"/>
</dbReference>
<protein>
    <submittedName>
        <fullName evidence="3">Rhodanese-like domain-containing protein</fullName>
    </submittedName>
</protein>
<feature type="signal peptide" evidence="1">
    <location>
        <begin position="1"/>
        <end position="22"/>
    </location>
</feature>
<evidence type="ECO:0000313" key="3">
    <source>
        <dbReference type="EMBL" id="MCJ2376264.1"/>
    </source>
</evidence>
<dbReference type="AlphaFoldDB" id="A0A9X1W9R5"/>
<dbReference type="CDD" id="cd00158">
    <property type="entry name" value="RHOD"/>
    <property type="match status" value="1"/>
</dbReference>
<accession>A0A9X1W9R5</accession>
<evidence type="ECO:0000256" key="1">
    <source>
        <dbReference type="SAM" id="SignalP"/>
    </source>
</evidence>
<dbReference type="RefSeq" id="WP_244355704.1">
    <property type="nucleotide sequence ID" value="NZ_JAJNNZ010000003.1"/>
</dbReference>
<dbReference type="InterPro" id="IPR001763">
    <property type="entry name" value="Rhodanese-like_dom"/>
</dbReference>
<dbReference type="SUPFAM" id="SSF52821">
    <property type="entry name" value="Rhodanese/Cell cycle control phosphatase"/>
    <property type="match status" value="1"/>
</dbReference>
<dbReference type="InterPro" id="IPR050229">
    <property type="entry name" value="GlpE_sulfurtransferase"/>
</dbReference>
<feature type="chain" id="PRO_5040737324" evidence="1">
    <location>
        <begin position="23"/>
        <end position="115"/>
    </location>
</feature>
<dbReference type="PANTHER" id="PTHR43031:SF1">
    <property type="entry name" value="PYRIDINE NUCLEOTIDE-DISULPHIDE OXIDOREDUCTASE"/>
    <property type="match status" value="1"/>
</dbReference>
<keyword evidence="4" id="KW-1185">Reference proteome</keyword>
<dbReference type="Gene3D" id="3.40.250.10">
    <property type="entry name" value="Rhodanese-like domain"/>
    <property type="match status" value="1"/>
</dbReference>
<sequence length="115" mass="12617">MRKQLSVFIVLFSLLFSGLSLASERAVKGWDKVSEGALLVDVRTPGEFKEQHLSGAVNYPLSDLLIHFKDVDKDLPIVVYCRSGNRSGQAKRTLNSQGFTHVHNAGGLGEMLSSK</sequence>
<dbReference type="InterPro" id="IPR036873">
    <property type="entry name" value="Rhodanese-like_dom_sf"/>
</dbReference>
<organism evidence="3 4">
    <name type="scientific">Vibrio gelatinilyticus</name>
    <dbReference type="NCBI Taxonomy" id="2893468"/>
    <lineage>
        <taxon>Bacteria</taxon>
        <taxon>Pseudomonadati</taxon>
        <taxon>Pseudomonadota</taxon>
        <taxon>Gammaproteobacteria</taxon>
        <taxon>Vibrionales</taxon>
        <taxon>Vibrionaceae</taxon>
        <taxon>Vibrio</taxon>
    </lineage>
</organism>
<evidence type="ECO:0000313" key="4">
    <source>
        <dbReference type="Proteomes" id="UP001139488"/>
    </source>
</evidence>
<dbReference type="SMART" id="SM00450">
    <property type="entry name" value="RHOD"/>
    <property type="match status" value="1"/>
</dbReference>
<feature type="domain" description="Rhodanese" evidence="2">
    <location>
        <begin position="33"/>
        <end position="113"/>
    </location>
</feature>